<dbReference type="Proteomes" id="UP000838878">
    <property type="component" value="Chromosome 9"/>
</dbReference>
<feature type="compositionally biased region" description="Basic and acidic residues" evidence="1">
    <location>
        <begin position="55"/>
        <end position="67"/>
    </location>
</feature>
<keyword evidence="2" id="KW-0472">Membrane</keyword>
<keyword evidence="3" id="KW-0732">Signal</keyword>
<keyword evidence="2" id="KW-1133">Transmembrane helix</keyword>
<feature type="region of interest" description="Disordered" evidence="1">
    <location>
        <begin position="55"/>
        <end position="158"/>
    </location>
</feature>
<feature type="compositionally biased region" description="Polar residues" evidence="1">
    <location>
        <begin position="85"/>
        <end position="97"/>
    </location>
</feature>
<dbReference type="PANTHER" id="PTHR14905">
    <property type="entry name" value="NG37"/>
    <property type="match status" value="1"/>
</dbReference>
<feature type="non-terminal residue" evidence="4">
    <location>
        <position position="941"/>
    </location>
</feature>
<keyword evidence="2" id="KW-0812">Transmembrane</keyword>
<accession>A0A8J9YKF7</accession>
<feature type="chain" id="PRO_5035428649" description="VWFA domain-containing protein" evidence="3">
    <location>
        <begin position="25"/>
        <end position="941"/>
    </location>
</feature>
<reference evidence="4" key="1">
    <citation type="submission" date="2021-12" db="EMBL/GenBank/DDBJ databases">
        <authorList>
            <person name="Martin H S."/>
        </authorList>
    </citation>
    <scope>NUCLEOTIDE SEQUENCE</scope>
</reference>
<evidence type="ECO:0008006" key="6">
    <source>
        <dbReference type="Google" id="ProtNLM"/>
    </source>
</evidence>
<dbReference type="PANTHER" id="PTHR14905:SF7">
    <property type="entry name" value="VON WILLEBRAND FACTOR A DOMAIN-CONTAINING PROTEIN 7"/>
    <property type="match status" value="1"/>
</dbReference>
<sequence>MAPLNYRIRLTLLVFVNLVITSNCDNVSDEDSVKIRFDDTRLAYDEIDFNANTDSKEYNVTKEESHTTEVTADESEDRRYDTESDVTTQDATETSYTVAIENDVYNNGEDVYNQNGYNQSEPPQATTPPMDEGSQMTEVDEDYESTGQRSPKTETDKQPVENRIFEKPRPIPALSKSSTLKSWLEDSWLRPPAGILVPLRPLALNRALGVWNDLAGEGLNVTDIVIVGYDSNGVNWRSRHNLQPTTSGTGEKTVSDALSKLLLKYQGVYTDSTNDGTMRALAAAAKLVPYDSALFVVTDKGAGDPQRLPLALRALVEKRLKVYTIWTDPNHPSPESELALQDLRNVSSHTEGEVLPYSLQIMDVDSSSNLASDSVEELPQWQPSAEPRRARLNEQPDMDIFDTLLVKRGAGEAITLGIPVENGVTTLRILIEGAVDHAVIYPPNDGPQIDLYNQTSVKMFSPASGTGSVTPRDVFLVFPGATLDFEMLSVLPATLVDSSLVGMWHLSVRCETCDYRLTVSARTDLHFKADVEPRDILKLRVTGTVSSVRESSLVDEHGVELAKLSFSYQPMSETDRDMNGAMANIYADVPMPRVTSSTIYVKIIGRDTKGEPFVRLSRPISQQSEVRMGRSASITFPETINDLEEIDEFNPSLYNEKLQYNDSNYLPYGQATSQLLNQRGAILTSVQIGLSTRLYGAPGSRLQLHFEVTNFREQSVRFLFQAVGELRFLTGIDPTSQTVASGQTATVIVSLLINQNAQPGARDLITFSAIDQSTQQRASMSAYVYVLNQGESIQDNTAPNVRHSFLGSCIGRQGSDCAEHIWSANFVARDTGGLLRFVSAPIGLVYETNFISGTREEVQASYRANCCNPRVTVIAVDAFGNTNSYTVDITNYINEAGIAAIVLGVLLLIIIIILTILLIYWCVKRRKESRELPSYGSRNVS</sequence>
<feature type="compositionally biased region" description="Polar residues" evidence="1">
    <location>
        <begin position="112"/>
        <end position="124"/>
    </location>
</feature>
<evidence type="ECO:0000256" key="2">
    <source>
        <dbReference type="SAM" id="Phobius"/>
    </source>
</evidence>
<organism evidence="4 5">
    <name type="scientific">Brenthis ino</name>
    <name type="common">lesser marbled fritillary</name>
    <dbReference type="NCBI Taxonomy" id="405034"/>
    <lineage>
        <taxon>Eukaryota</taxon>
        <taxon>Metazoa</taxon>
        <taxon>Ecdysozoa</taxon>
        <taxon>Arthropoda</taxon>
        <taxon>Hexapoda</taxon>
        <taxon>Insecta</taxon>
        <taxon>Pterygota</taxon>
        <taxon>Neoptera</taxon>
        <taxon>Endopterygota</taxon>
        <taxon>Lepidoptera</taxon>
        <taxon>Glossata</taxon>
        <taxon>Ditrysia</taxon>
        <taxon>Papilionoidea</taxon>
        <taxon>Nymphalidae</taxon>
        <taxon>Heliconiinae</taxon>
        <taxon>Argynnini</taxon>
        <taxon>Brenthis</taxon>
    </lineage>
</organism>
<gene>
    <name evidence="4" type="ORF">BINO364_LOCUS16021</name>
</gene>
<name>A0A8J9YKF7_9NEOP</name>
<evidence type="ECO:0000256" key="3">
    <source>
        <dbReference type="SAM" id="SignalP"/>
    </source>
</evidence>
<feature type="signal peptide" evidence="3">
    <location>
        <begin position="1"/>
        <end position="24"/>
    </location>
</feature>
<dbReference type="OrthoDB" id="6610237at2759"/>
<keyword evidence="5" id="KW-1185">Reference proteome</keyword>
<evidence type="ECO:0000313" key="5">
    <source>
        <dbReference type="Proteomes" id="UP000838878"/>
    </source>
</evidence>
<feature type="transmembrane region" description="Helical" evidence="2">
    <location>
        <begin position="898"/>
        <end position="923"/>
    </location>
</feature>
<protein>
    <recommendedName>
        <fullName evidence="6">VWFA domain-containing protein</fullName>
    </recommendedName>
</protein>
<dbReference type="InterPro" id="IPR052577">
    <property type="entry name" value="VWA7"/>
</dbReference>
<evidence type="ECO:0000313" key="4">
    <source>
        <dbReference type="EMBL" id="CAH0731111.1"/>
    </source>
</evidence>
<dbReference type="AlphaFoldDB" id="A0A8J9YKF7"/>
<dbReference type="EMBL" id="OV170229">
    <property type="protein sequence ID" value="CAH0731111.1"/>
    <property type="molecule type" value="Genomic_DNA"/>
</dbReference>
<proteinExistence type="predicted"/>
<evidence type="ECO:0000256" key="1">
    <source>
        <dbReference type="SAM" id="MobiDB-lite"/>
    </source>
</evidence>